<dbReference type="EMBL" id="VTOW01000001">
    <property type="protein sequence ID" value="NKE70750.1"/>
    <property type="molecule type" value="Genomic_DNA"/>
</dbReference>
<evidence type="ECO:0000256" key="1">
    <source>
        <dbReference type="SAM" id="MobiDB-lite"/>
    </source>
</evidence>
<gene>
    <name evidence="2" type="ORF">MNODULE_08365</name>
</gene>
<dbReference type="Proteomes" id="UP000534783">
    <property type="component" value="Unassembled WGS sequence"/>
</dbReference>
<evidence type="ECO:0000313" key="2">
    <source>
        <dbReference type="EMBL" id="NKE70750.1"/>
    </source>
</evidence>
<name>A0A7X6IAU9_9BACT</name>
<accession>A0A7X6IAU9</accession>
<comment type="caution">
    <text evidence="2">The sequence shown here is derived from an EMBL/GenBank/DDBJ whole genome shotgun (WGS) entry which is preliminary data.</text>
</comment>
<protein>
    <submittedName>
        <fullName evidence="2">Uncharacterized protein</fullName>
    </submittedName>
</protein>
<sequence>MKKSTLVATAMGLALVFGTAMESKAICLIGCDDSTTVNQTAKGAGRDIREASDNVNGDQAKGIGNQVIKDIKDSAVVTGNTTVQSNSVGSVFFNKGDITQSNSANITGKTEINNSDLSTDNFNSNNK</sequence>
<evidence type="ECO:0000313" key="3">
    <source>
        <dbReference type="Proteomes" id="UP000534783"/>
    </source>
</evidence>
<dbReference type="RefSeq" id="WP_168058985.1">
    <property type="nucleotide sequence ID" value="NZ_VTOW01000001.1"/>
</dbReference>
<reference evidence="2 3" key="1">
    <citation type="journal article" date="2020" name="Nature">
        <title>Bacterial chemolithoautotrophy via manganese oxidation.</title>
        <authorList>
            <person name="Yu H."/>
            <person name="Leadbetter J.R."/>
        </authorList>
    </citation>
    <scope>NUCLEOTIDE SEQUENCE [LARGE SCALE GENOMIC DNA]</scope>
    <source>
        <strain evidence="2 3">Mn-1</strain>
    </source>
</reference>
<feature type="region of interest" description="Disordered" evidence="1">
    <location>
        <begin position="108"/>
        <end position="127"/>
    </location>
</feature>
<keyword evidence="3" id="KW-1185">Reference proteome</keyword>
<proteinExistence type="predicted"/>
<dbReference type="AlphaFoldDB" id="A0A7X6IAU9"/>
<organism evidence="2 3">
    <name type="scientific">Candidatus Manganitrophus noduliformans</name>
    <dbReference type="NCBI Taxonomy" id="2606439"/>
    <lineage>
        <taxon>Bacteria</taxon>
        <taxon>Pseudomonadati</taxon>
        <taxon>Nitrospirota</taxon>
        <taxon>Nitrospiria</taxon>
        <taxon>Candidatus Troglogloeales</taxon>
        <taxon>Candidatus Manganitrophaceae</taxon>
        <taxon>Candidatus Manganitrophus</taxon>
    </lineage>
</organism>